<comment type="caution">
    <text evidence="4">The sequence shown here is derived from an EMBL/GenBank/DDBJ whole genome shotgun (WGS) entry which is preliminary data.</text>
</comment>
<dbReference type="InterPro" id="IPR003673">
    <property type="entry name" value="CoA-Trfase_fam_III"/>
</dbReference>
<accession>A0AAW4XFR6</accession>
<organism evidence="4 5">
    <name type="scientific">Rhodococcus rhodochrous</name>
    <dbReference type="NCBI Taxonomy" id="1829"/>
    <lineage>
        <taxon>Bacteria</taxon>
        <taxon>Bacillati</taxon>
        <taxon>Actinomycetota</taxon>
        <taxon>Actinomycetes</taxon>
        <taxon>Mycobacteriales</taxon>
        <taxon>Nocardiaceae</taxon>
        <taxon>Rhodococcus</taxon>
    </lineage>
</organism>
<dbReference type="InterPro" id="IPR050509">
    <property type="entry name" value="CoA-transferase_III"/>
</dbReference>
<name>A0AAW4XFR6_RHORH</name>
<evidence type="ECO:0000256" key="3">
    <source>
        <dbReference type="SAM" id="MobiDB-lite"/>
    </source>
</evidence>
<evidence type="ECO:0000256" key="1">
    <source>
        <dbReference type="ARBA" id="ARBA00008383"/>
    </source>
</evidence>
<keyword evidence="2 4" id="KW-0808">Transferase</keyword>
<feature type="region of interest" description="Disordered" evidence="3">
    <location>
        <begin position="1"/>
        <end position="33"/>
    </location>
</feature>
<dbReference type="InterPro" id="IPR023606">
    <property type="entry name" value="CoA-Trfase_III_dom_1_sf"/>
</dbReference>
<dbReference type="Pfam" id="PF02515">
    <property type="entry name" value="CoA_transf_3"/>
    <property type="match status" value="1"/>
</dbReference>
<protein>
    <submittedName>
        <fullName evidence="4">CoA transferase</fullName>
    </submittedName>
</protein>
<gene>
    <name evidence="4" type="ORF">LQ384_10625</name>
</gene>
<dbReference type="SUPFAM" id="SSF89796">
    <property type="entry name" value="CoA-transferase family III (CaiB/BaiF)"/>
    <property type="match status" value="1"/>
</dbReference>
<comment type="similarity">
    <text evidence="1">Belongs to the CoA-transferase III family.</text>
</comment>
<dbReference type="PANTHER" id="PTHR48228:SF6">
    <property type="entry name" value="L-CARNITINE COA-TRANSFERASE"/>
    <property type="match status" value="1"/>
</dbReference>
<dbReference type="Gene3D" id="3.30.1540.10">
    <property type="entry name" value="formyl-coa transferase, domain 3"/>
    <property type="match status" value="1"/>
</dbReference>
<proteinExistence type="inferred from homology"/>
<dbReference type="EMBL" id="JAJNCO010000005">
    <property type="protein sequence ID" value="MCD2111550.1"/>
    <property type="molecule type" value="Genomic_DNA"/>
</dbReference>
<dbReference type="GO" id="GO:0016740">
    <property type="term" value="F:transferase activity"/>
    <property type="evidence" value="ECO:0007669"/>
    <property type="project" value="UniProtKB-KW"/>
</dbReference>
<dbReference type="PANTHER" id="PTHR48228">
    <property type="entry name" value="SUCCINYL-COA--D-CITRAMALATE COA-TRANSFERASE"/>
    <property type="match status" value="1"/>
</dbReference>
<dbReference type="InterPro" id="IPR044855">
    <property type="entry name" value="CoA-Trfase_III_dom3_sf"/>
</dbReference>
<evidence type="ECO:0000313" key="5">
    <source>
        <dbReference type="Proteomes" id="UP001198630"/>
    </source>
</evidence>
<dbReference type="Gene3D" id="3.40.50.10540">
    <property type="entry name" value="Crotonobetainyl-coa:carnitine coa-transferase, domain 1"/>
    <property type="match status" value="1"/>
</dbReference>
<dbReference type="Proteomes" id="UP001198630">
    <property type="component" value="Unassembled WGS sequence"/>
</dbReference>
<dbReference type="AlphaFoldDB" id="A0AAW4XFR6"/>
<evidence type="ECO:0000256" key="2">
    <source>
        <dbReference type="ARBA" id="ARBA00022679"/>
    </source>
</evidence>
<dbReference type="RefSeq" id="WP_229579689.1">
    <property type="nucleotide sequence ID" value="NZ_JAHSQN010000002.1"/>
</dbReference>
<evidence type="ECO:0000313" key="4">
    <source>
        <dbReference type="EMBL" id="MCD2111550.1"/>
    </source>
</evidence>
<feature type="compositionally biased region" description="Pro residues" evidence="3">
    <location>
        <begin position="13"/>
        <end position="29"/>
    </location>
</feature>
<reference evidence="4" key="1">
    <citation type="submission" date="2021-11" db="EMBL/GenBank/DDBJ databases">
        <title>Development of a sustainable strategy for remediation of hydrocarbon-contaminated territories based on the waste exchange concept.</title>
        <authorList>
            <person name="Elkin A."/>
        </authorList>
    </citation>
    <scope>NUCLEOTIDE SEQUENCE</scope>
    <source>
        <strain evidence="4">IEGM 757</strain>
    </source>
</reference>
<feature type="compositionally biased region" description="Basic and acidic residues" evidence="3">
    <location>
        <begin position="1"/>
        <end position="11"/>
    </location>
</feature>
<sequence>MNIDPAAREPDELPPSLPPAEPDPAPNPSRGPLDGIRVLDISTVYAAPIAAMLLGDYGAEVIKIEHPTGDPARTHGAQKNGHGLWWKVISRNKTCLTLNLGTSEGQEIFRDLVVDADVLVENFRPGVLEKWGLGPERLHTINPSLIMLRVTGFGQCGPYSERRAFGTLAEAMSGFAHQTGPEDGPPTLPPFGLADGVAGLAGAFGVVTALWHRRAQGAEGKGQVIDLSLLEPLLGILGPGPTAYDQLGTIAGRNGNRSPNNAPRNTYLTLDNRWVAISASATSVAERVMRLVGRADIVEEAWFTSAGERSRHGDLLDDAVAKWIAARPFEEVVAEFERVGAAIAPIYDVAQLMNDPHVITRESITTVEDEDLGPIKMQNLMLRMLGTPGRIRFTGRRLGQDNEQFYRAALGLTPDRLAALTEKGVI</sequence>